<feature type="region of interest" description="Disordered" evidence="1">
    <location>
        <begin position="301"/>
        <end position="341"/>
    </location>
</feature>
<protein>
    <submittedName>
        <fullName evidence="4">Multiple PDZ domain protein</fullName>
    </submittedName>
</protein>
<dbReference type="AlphaFoldDB" id="A0A0N5ADJ0"/>
<dbReference type="Proteomes" id="UP000046393">
    <property type="component" value="Unplaced"/>
</dbReference>
<dbReference type="SMART" id="SM00228">
    <property type="entry name" value="PDZ"/>
    <property type="match status" value="3"/>
</dbReference>
<evidence type="ECO:0000313" key="4">
    <source>
        <dbReference type="WBParaSite" id="SMUV_0000224401-mRNA-1"/>
    </source>
</evidence>
<feature type="compositionally biased region" description="Low complexity" evidence="1">
    <location>
        <begin position="304"/>
        <end position="320"/>
    </location>
</feature>
<organism evidence="3 4">
    <name type="scientific">Syphacia muris</name>
    <dbReference type="NCBI Taxonomy" id="451379"/>
    <lineage>
        <taxon>Eukaryota</taxon>
        <taxon>Metazoa</taxon>
        <taxon>Ecdysozoa</taxon>
        <taxon>Nematoda</taxon>
        <taxon>Chromadorea</taxon>
        <taxon>Rhabditida</taxon>
        <taxon>Spirurina</taxon>
        <taxon>Oxyuridomorpha</taxon>
        <taxon>Oxyuroidea</taxon>
        <taxon>Oxyuridae</taxon>
        <taxon>Syphacia</taxon>
    </lineage>
</organism>
<dbReference type="CDD" id="cd06674">
    <property type="entry name" value="PDZ11_MUPP1-PDZ9_PATJ-like"/>
    <property type="match status" value="1"/>
</dbReference>
<dbReference type="CDD" id="cd06673">
    <property type="entry name" value="PDZ10_MUPP1-PDZ8_PATJ-like"/>
    <property type="match status" value="1"/>
</dbReference>
<dbReference type="InterPro" id="IPR036034">
    <property type="entry name" value="PDZ_sf"/>
</dbReference>
<name>A0A0N5ADJ0_9BILA</name>
<feature type="domain" description="PDZ" evidence="2">
    <location>
        <begin position="120"/>
        <end position="190"/>
    </location>
</feature>
<dbReference type="PANTHER" id="PTHR19964:SF92">
    <property type="entry name" value="PATJ HOMOLOG"/>
    <property type="match status" value="1"/>
</dbReference>
<evidence type="ECO:0000313" key="3">
    <source>
        <dbReference type="Proteomes" id="UP000046393"/>
    </source>
</evidence>
<dbReference type="SUPFAM" id="SSF50156">
    <property type="entry name" value="PDZ domain-like"/>
    <property type="match status" value="3"/>
</dbReference>
<feature type="region of interest" description="Disordered" evidence="1">
    <location>
        <begin position="234"/>
        <end position="263"/>
    </location>
</feature>
<accession>A0A0N5ADJ0</accession>
<feature type="compositionally biased region" description="Basic and acidic residues" evidence="1">
    <location>
        <begin position="328"/>
        <end position="341"/>
    </location>
</feature>
<evidence type="ECO:0000256" key="1">
    <source>
        <dbReference type="SAM" id="MobiDB-lite"/>
    </source>
</evidence>
<reference evidence="4" key="1">
    <citation type="submission" date="2017-02" db="UniProtKB">
        <authorList>
            <consortium name="WormBaseParasite"/>
        </authorList>
    </citation>
    <scope>IDENTIFICATION</scope>
</reference>
<dbReference type="FunFam" id="2.30.42.10:FF:000038">
    <property type="entry name" value="Multiple PDZ domain protein isoform X1"/>
    <property type="match status" value="1"/>
</dbReference>
<feature type="domain" description="PDZ" evidence="2">
    <location>
        <begin position="20"/>
        <end position="103"/>
    </location>
</feature>
<dbReference type="STRING" id="451379.A0A0N5ADJ0"/>
<evidence type="ECO:0000259" key="2">
    <source>
        <dbReference type="PROSITE" id="PS50106"/>
    </source>
</evidence>
<dbReference type="WBParaSite" id="SMUV_0000224401-mRNA-1">
    <property type="protein sequence ID" value="SMUV_0000224401-mRNA-1"/>
    <property type="gene ID" value="SMUV_0000224401"/>
</dbReference>
<dbReference type="Pfam" id="PF00595">
    <property type="entry name" value="PDZ"/>
    <property type="match status" value="3"/>
</dbReference>
<dbReference type="InterPro" id="IPR001478">
    <property type="entry name" value="PDZ"/>
</dbReference>
<dbReference type="PROSITE" id="PS50106">
    <property type="entry name" value="PDZ"/>
    <property type="match status" value="3"/>
</dbReference>
<sequence>SREEPHSPSTTQIETGRETLIEIDKEGKGLGLSIVGGSDTVLGTVVIHEVYPDGAAATDGRLKPGDQVFEVNGVSLRGVEHEQAISILRRTPSKVQMKVFRDLNIQLSVLDPTQIYNIMEVELVKKAGRGFGLSIVGRKDEPGVYISEIVKGGVAEMDGRLLQADQILAVNGADVTTSMQEDVAAMLKASYNFQYACVGPVRLKVGRWKLSENTNQKHKAGIKTANLNQEKKVEEKVANAPEVSPAPPEIRLHSSTPTPGSKELPHIEEEAVNAVSTSHISSRPAEIPTLIIEEHGRIIPSDLSPVTEEPSSSTEQPSTSAEDEESTEKDVEKEKSVEKEPKVSVEAIAKKETVTQTETHVEVLPELFEECSETLMVLLKKQPDQQLGMGIGKRNRGILVTSLQPGSVAAEKLRIGDRIMAVNGLPVVDQISAVTYIKASGVELWLQIARPHYFIYKQQGGQQ</sequence>
<proteinExistence type="predicted"/>
<keyword evidence="3" id="KW-1185">Reference proteome</keyword>
<dbReference type="PANTHER" id="PTHR19964">
    <property type="entry name" value="MULTIPLE PDZ DOMAIN PROTEIN"/>
    <property type="match status" value="1"/>
</dbReference>
<dbReference type="Gene3D" id="2.30.42.10">
    <property type="match status" value="3"/>
</dbReference>
<feature type="domain" description="PDZ" evidence="2">
    <location>
        <begin position="376"/>
        <end position="452"/>
    </location>
</feature>
<dbReference type="InterPro" id="IPR051342">
    <property type="entry name" value="PDZ_scaffold"/>
</dbReference>